<organism evidence="5 6">
    <name type="scientific">Streptomyces similanensis</name>
    <dbReference type="NCBI Taxonomy" id="1274988"/>
    <lineage>
        <taxon>Bacteria</taxon>
        <taxon>Bacillati</taxon>
        <taxon>Actinomycetota</taxon>
        <taxon>Actinomycetes</taxon>
        <taxon>Kitasatosporales</taxon>
        <taxon>Streptomycetaceae</taxon>
        <taxon>Streptomyces</taxon>
    </lineage>
</organism>
<dbReference type="Gene3D" id="3.40.190.80">
    <property type="match status" value="1"/>
</dbReference>
<sequence>MVTDYLSWLDAVLDEADALAGLHRGADGTVEVKAEDRNQITTAADHAIGRSIIAAIHRDFPADSVIEEESGVRTGSGPVTWIIDPLDGTSNYAAGSPLYGAMLAAVDEQGLLAAGISLPALGRRYLAQRGRGAFRDGAAHRTPFCAGLEDRLVAYGMDKAGVDRMAEDARLMTAVADACLGTRGSNSVFDAAMVIDGAYAGYLHRNCRIWDVAAPACVLMESGGVHGDLSGRPLDFRDPLAKVDRVYEVILAADGAREPLASLSRRMGLSG</sequence>
<protein>
    <recommendedName>
        <fullName evidence="2">inositol-phosphate phosphatase</fullName>
        <ecNumber evidence="2">3.1.3.25</ecNumber>
    </recommendedName>
</protein>
<evidence type="ECO:0000256" key="2">
    <source>
        <dbReference type="ARBA" id="ARBA00013106"/>
    </source>
</evidence>
<evidence type="ECO:0000256" key="4">
    <source>
        <dbReference type="ARBA" id="ARBA00022842"/>
    </source>
</evidence>
<proteinExistence type="predicted"/>
<evidence type="ECO:0000313" key="6">
    <source>
        <dbReference type="Proteomes" id="UP001500124"/>
    </source>
</evidence>
<dbReference type="PANTHER" id="PTHR20854:SF4">
    <property type="entry name" value="INOSITOL-1-MONOPHOSPHATASE-RELATED"/>
    <property type="match status" value="1"/>
</dbReference>
<evidence type="ECO:0000256" key="1">
    <source>
        <dbReference type="ARBA" id="ARBA00001033"/>
    </source>
</evidence>
<dbReference type="InterPro" id="IPR000760">
    <property type="entry name" value="Inositol_monophosphatase-like"/>
</dbReference>
<dbReference type="RefSeq" id="WP_345672048.1">
    <property type="nucleotide sequence ID" value="NZ_BAABKC010000128.1"/>
</dbReference>
<dbReference type="Pfam" id="PF00459">
    <property type="entry name" value="Inositol_P"/>
    <property type="match status" value="1"/>
</dbReference>
<dbReference type="PANTHER" id="PTHR20854">
    <property type="entry name" value="INOSITOL MONOPHOSPHATASE"/>
    <property type="match status" value="1"/>
</dbReference>
<dbReference type="PROSITE" id="PS00630">
    <property type="entry name" value="IMP_2"/>
    <property type="match status" value="1"/>
</dbReference>
<keyword evidence="4" id="KW-0460">Magnesium</keyword>
<dbReference type="Gene3D" id="3.30.540.10">
    <property type="entry name" value="Fructose-1,6-Bisphosphatase, subunit A, domain 1"/>
    <property type="match status" value="1"/>
</dbReference>
<dbReference type="PRINTS" id="PR00377">
    <property type="entry name" value="IMPHPHTASES"/>
</dbReference>
<evidence type="ECO:0000256" key="3">
    <source>
        <dbReference type="ARBA" id="ARBA00022723"/>
    </source>
</evidence>
<name>A0ABP9LH27_9ACTN</name>
<dbReference type="Proteomes" id="UP001500124">
    <property type="component" value="Unassembled WGS sequence"/>
</dbReference>
<dbReference type="EMBL" id="BAABKC010000128">
    <property type="protein sequence ID" value="GAA5078364.1"/>
    <property type="molecule type" value="Genomic_DNA"/>
</dbReference>
<accession>A0ABP9LH27</accession>
<keyword evidence="6" id="KW-1185">Reference proteome</keyword>
<keyword evidence="3" id="KW-0479">Metal-binding</keyword>
<gene>
    <name evidence="5" type="ORF">GCM10023336_69980</name>
</gene>
<reference evidence="6" key="1">
    <citation type="journal article" date="2019" name="Int. J. Syst. Evol. Microbiol.">
        <title>The Global Catalogue of Microorganisms (GCM) 10K type strain sequencing project: providing services to taxonomists for standard genome sequencing and annotation.</title>
        <authorList>
            <consortium name="The Broad Institute Genomics Platform"/>
            <consortium name="The Broad Institute Genome Sequencing Center for Infectious Disease"/>
            <person name="Wu L."/>
            <person name="Ma J."/>
        </authorList>
    </citation>
    <scope>NUCLEOTIDE SEQUENCE [LARGE SCALE GENOMIC DNA]</scope>
    <source>
        <strain evidence="6">JCM 18410</strain>
    </source>
</reference>
<dbReference type="EC" id="3.1.3.25" evidence="2"/>
<dbReference type="SUPFAM" id="SSF56655">
    <property type="entry name" value="Carbohydrate phosphatase"/>
    <property type="match status" value="1"/>
</dbReference>
<dbReference type="CDD" id="cd01637">
    <property type="entry name" value="IMPase_like"/>
    <property type="match status" value="1"/>
</dbReference>
<comment type="catalytic activity">
    <reaction evidence="1">
        <text>a myo-inositol phosphate + H2O = myo-inositol + phosphate</text>
        <dbReference type="Rhea" id="RHEA:24056"/>
        <dbReference type="ChEBI" id="CHEBI:15377"/>
        <dbReference type="ChEBI" id="CHEBI:17268"/>
        <dbReference type="ChEBI" id="CHEBI:43474"/>
        <dbReference type="ChEBI" id="CHEBI:84139"/>
        <dbReference type="EC" id="3.1.3.25"/>
    </reaction>
</comment>
<evidence type="ECO:0000313" key="5">
    <source>
        <dbReference type="EMBL" id="GAA5078364.1"/>
    </source>
</evidence>
<dbReference type="InterPro" id="IPR020550">
    <property type="entry name" value="Inositol_monophosphatase_CS"/>
</dbReference>
<comment type="caution">
    <text evidence="5">The sequence shown here is derived from an EMBL/GenBank/DDBJ whole genome shotgun (WGS) entry which is preliminary data.</text>
</comment>